<accession>A0A8H5ETG2</accession>
<dbReference type="SUPFAM" id="SSF56112">
    <property type="entry name" value="Protein kinase-like (PK-like)"/>
    <property type="match status" value="2"/>
</dbReference>
<dbReference type="SMART" id="SM00220">
    <property type="entry name" value="S_TKc"/>
    <property type="match status" value="1"/>
</dbReference>
<feature type="domain" description="Protein kinase" evidence="4">
    <location>
        <begin position="33"/>
        <end position="463"/>
    </location>
</feature>
<dbReference type="InterPro" id="IPR000719">
    <property type="entry name" value="Prot_kinase_dom"/>
</dbReference>
<keyword evidence="3" id="KW-0067">ATP-binding</keyword>
<keyword evidence="1" id="KW-0808">Transferase</keyword>
<gene>
    <name evidence="5" type="ORF">D9611_011523</name>
</gene>
<protein>
    <recommendedName>
        <fullName evidence="4">Protein kinase domain-containing protein</fullName>
    </recommendedName>
</protein>
<evidence type="ECO:0000313" key="5">
    <source>
        <dbReference type="EMBL" id="KAF5311413.1"/>
    </source>
</evidence>
<proteinExistence type="predicted"/>
<organism evidence="5 6">
    <name type="scientific">Ephemerocybe angulata</name>
    <dbReference type="NCBI Taxonomy" id="980116"/>
    <lineage>
        <taxon>Eukaryota</taxon>
        <taxon>Fungi</taxon>
        <taxon>Dikarya</taxon>
        <taxon>Basidiomycota</taxon>
        <taxon>Agaricomycotina</taxon>
        <taxon>Agaricomycetes</taxon>
        <taxon>Agaricomycetidae</taxon>
        <taxon>Agaricales</taxon>
        <taxon>Agaricineae</taxon>
        <taxon>Psathyrellaceae</taxon>
        <taxon>Ephemerocybe</taxon>
    </lineage>
</organism>
<dbReference type="Gene3D" id="3.30.200.20">
    <property type="entry name" value="Phosphorylase Kinase, domain 1"/>
    <property type="match status" value="1"/>
</dbReference>
<keyword evidence="1" id="KW-0418">Kinase</keyword>
<name>A0A8H5ETG2_9AGAR</name>
<dbReference type="InterPro" id="IPR050117">
    <property type="entry name" value="MAPK"/>
</dbReference>
<dbReference type="OrthoDB" id="5979581at2759"/>
<comment type="caution">
    <text evidence="5">The sequence shown here is derived from an EMBL/GenBank/DDBJ whole genome shotgun (WGS) entry which is preliminary data.</text>
</comment>
<dbReference type="GO" id="GO:0004674">
    <property type="term" value="F:protein serine/threonine kinase activity"/>
    <property type="evidence" value="ECO:0007669"/>
    <property type="project" value="UniProtKB-KW"/>
</dbReference>
<keyword evidence="6" id="KW-1185">Reference proteome</keyword>
<keyword evidence="1" id="KW-0723">Serine/threonine-protein kinase</keyword>
<dbReference type="EMBL" id="JAACJK010000226">
    <property type="protein sequence ID" value="KAF5311413.1"/>
    <property type="molecule type" value="Genomic_DNA"/>
</dbReference>
<dbReference type="Proteomes" id="UP000541558">
    <property type="component" value="Unassembled WGS sequence"/>
</dbReference>
<evidence type="ECO:0000256" key="3">
    <source>
        <dbReference type="ARBA" id="ARBA00022840"/>
    </source>
</evidence>
<evidence type="ECO:0000259" key="4">
    <source>
        <dbReference type="PROSITE" id="PS50011"/>
    </source>
</evidence>
<evidence type="ECO:0000313" key="6">
    <source>
        <dbReference type="Proteomes" id="UP000541558"/>
    </source>
</evidence>
<dbReference type="Gene3D" id="1.10.510.10">
    <property type="entry name" value="Transferase(Phosphotransferase) domain 1"/>
    <property type="match status" value="2"/>
</dbReference>
<dbReference type="InterPro" id="IPR011009">
    <property type="entry name" value="Kinase-like_dom_sf"/>
</dbReference>
<dbReference type="PROSITE" id="PS50011">
    <property type="entry name" value="PROTEIN_KINASE_DOM"/>
    <property type="match status" value="1"/>
</dbReference>
<evidence type="ECO:0000256" key="2">
    <source>
        <dbReference type="ARBA" id="ARBA00022741"/>
    </source>
</evidence>
<evidence type="ECO:0000256" key="1">
    <source>
        <dbReference type="ARBA" id="ARBA00022527"/>
    </source>
</evidence>
<reference evidence="5 6" key="1">
    <citation type="journal article" date="2020" name="ISME J.">
        <title>Uncovering the hidden diversity of litter-decomposition mechanisms in mushroom-forming fungi.</title>
        <authorList>
            <person name="Floudas D."/>
            <person name="Bentzer J."/>
            <person name="Ahren D."/>
            <person name="Johansson T."/>
            <person name="Persson P."/>
            <person name="Tunlid A."/>
        </authorList>
    </citation>
    <scope>NUCLEOTIDE SEQUENCE [LARGE SCALE GENOMIC DNA]</scope>
    <source>
        <strain evidence="5 6">CBS 175.51</strain>
    </source>
</reference>
<sequence length="474" mass="52395">MESFPEEPLSRSAADGFGYLLADINQTLCGGRYTIVRKLGWGPRSSTWLVCEKDGGDLDTCYSAVQIFTAARSKEVESRLVPILQKMICYADPSTVPCLRSTFWESSIHGEHVCLVMKPHGLPFSDVLRDAKSRQAGLPVLIVQFTTSEIVNVLDLLHSKKVRVMHAGVKLENLVLGAETSAHALQTHISENPPSETQIVDGFPVVCSQPLANDPVDWTDPMRWVVGCWMLVLAGFGHAQGAPYTPESGFDYSSAPETLLENPTCGFATDIWMLGCLIFHLLTGSPLLSSTGTPSERLGEIRDVLQDRIPNSWLGDATVQALPKEDPSTQSLEQRLKQNLKEDEASAAYRFLRKCLVLVWMLGCLVFQLLTGRSLLTSTGTPSERLGKIRDILQDWIPSSWLGDATVQALPKEDPSTQSLEQQLKQNLTKDEVSAAYRFLRKCLVIDPAGRTSSRQLIRDEWVREGGQCSCGFK</sequence>
<keyword evidence="2" id="KW-0547">Nucleotide-binding</keyword>
<dbReference type="GO" id="GO:0005524">
    <property type="term" value="F:ATP binding"/>
    <property type="evidence" value="ECO:0007669"/>
    <property type="project" value="UniProtKB-KW"/>
</dbReference>
<dbReference type="PANTHER" id="PTHR24055">
    <property type="entry name" value="MITOGEN-ACTIVATED PROTEIN KINASE"/>
    <property type="match status" value="1"/>
</dbReference>
<dbReference type="AlphaFoldDB" id="A0A8H5ETG2"/>